<name>A0A117DWH1_ASPNG</name>
<dbReference type="VEuPathDB" id="FungiDB:An02g07130"/>
<dbReference type="Proteomes" id="UP000068243">
    <property type="component" value="Unassembled WGS sequence"/>
</dbReference>
<dbReference type="OMA" id="HIVVKGW"/>
<dbReference type="Pfam" id="PF05046">
    <property type="entry name" value="Img2"/>
    <property type="match status" value="1"/>
</dbReference>
<evidence type="ECO:0000256" key="5">
    <source>
        <dbReference type="ARBA" id="ARBA00023274"/>
    </source>
</evidence>
<evidence type="ECO:0000313" key="7">
    <source>
        <dbReference type="EMBL" id="GAQ36425.1"/>
    </source>
</evidence>
<reference evidence="8" key="1">
    <citation type="journal article" date="2016" name="Genome Announc.">
        <title>Draft genome sequence of Aspergillus niger strain An76.</title>
        <authorList>
            <person name="Gong W."/>
            <person name="Cheng Z."/>
            <person name="Zhang H."/>
            <person name="Liu L."/>
            <person name="Gao P."/>
            <person name="Wang L."/>
        </authorList>
    </citation>
    <scope>NUCLEOTIDE SEQUENCE [LARGE SCALE GENOMIC DNA]</scope>
    <source>
        <strain evidence="8">An76</strain>
    </source>
</reference>
<evidence type="ECO:0000256" key="4">
    <source>
        <dbReference type="ARBA" id="ARBA00023128"/>
    </source>
</evidence>
<evidence type="ECO:0000256" key="1">
    <source>
        <dbReference type="ARBA" id="ARBA00004173"/>
    </source>
</evidence>
<evidence type="ECO:0000256" key="2">
    <source>
        <dbReference type="ARBA" id="ARBA00005677"/>
    </source>
</evidence>
<dbReference type="InterPro" id="IPR007740">
    <property type="entry name" value="Ribosomal_mL49"/>
</dbReference>
<dbReference type="VEuPathDB" id="FungiDB:ATCC64974_56970"/>
<accession>A0A117DWH1</accession>
<dbReference type="VEuPathDB" id="FungiDB:M747DRAFT_341926"/>
<protein>
    <recommendedName>
        <fullName evidence="6">Large ribosomal subunit protein mL49</fullName>
    </recommendedName>
</protein>
<keyword evidence="4" id="KW-0496">Mitochondrion</keyword>
<dbReference type="GO" id="GO:0005762">
    <property type="term" value="C:mitochondrial large ribosomal subunit"/>
    <property type="evidence" value="ECO:0007669"/>
    <property type="project" value="TreeGrafter"/>
</dbReference>
<dbReference type="GO" id="GO:0006412">
    <property type="term" value="P:translation"/>
    <property type="evidence" value="ECO:0007669"/>
    <property type="project" value="InterPro"/>
</dbReference>
<organism evidence="7 8">
    <name type="scientific">Aspergillus niger</name>
    <dbReference type="NCBI Taxonomy" id="5061"/>
    <lineage>
        <taxon>Eukaryota</taxon>
        <taxon>Fungi</taxon>
        <taxon>Dikarya</taxon>
        <taxon>Ascomycota</taxon>
        <taxon>Pezizomycotina</taxon>
        <taxon>Eurotiomycetes</taxon>
        <taxon>Eurotiomycetidae</taxon>
        <taxon>Eurotiales</taxon>
        <taxon>Aspergillaceae</taxon>
        <taxon>Aspergillus</taxon>
        <taxon>Aspergillus subgen. Circumdati</taxon>
    </lineage>
</organism>
<dbReference type="GO" id="GO:0003735">
    <property type="term" value="F:structural constituent of ribosome"/>
    <property type="evidence" value="ECO:0007669"/>
    <property type="project" value="InterPro"/>
</dbReference>
<evidence type="ECO:0000313" key="8">
    <source>
        <dbReference type="Proteomes" id="UP000068243"/>
    </source>
</evidence>
<dbReference type="Gene3D" id="3.30.780.10">
    <property type="entry name" value="SUI1-like domain"/>
    <property type="match status" value="1"/>
</dbReference>
<comment type="caution">
    <text evidence="7">The sequence shown here is derived from an EMBL/GenBank/DDBJ whole genome shotgun (WGS) entry which is preliminary data.</text>
</comment>
<dbReference type="PANTHER" id="PTHR13477">
    <property type="entry name" value="MITOCHONDRIAL 39S RIBOSOMAL PROTEIN L49"/>
    <property type="match status" value="1"/>
</dbReference>
<gene>
    <name evidence="7" type="ORF">ABL_01665</name>
</gene>
<dbReference type="PANTHER" id="PTHR13477:SF0">
    <property type="entry name" value="LARGE RIBOSOMAL SUBUNIT PROTEIN ML49"/>
    <property type="match status" value="1"/>
</dbReference>
<dbReference type="EMBL" id="BCMY01000002">
    <property type="protein sequence ID" value="GAQ36425.1"/>
    <property type="molecule type" value="Genomic_DNA"/>
</dbReference>
<keyword evidence="5" id="KW-0687">Ribonucleoprotein</keyword>
<dbReference type="OrthoDB" id="19439at2759"/>
<keyword evidence="3" id="KW-0689">Ribosomal protein</keyword>
<comment type="similarity">
    <text evidence="2">Belongs to the mitochondrion-specific ribosomal protein mL49 family.</text>
</comment>
<dbReference type="VEuPathDB" id="FungiDB:ASPNIDRAFT2_197463"/>
<sequence>MSSGRLQSQCAAAFALAKMWAKGCWARYSLLGLAEGLRAEARNHRFISACRMFVLSRSPALVLSVSSPLPLLNSLLGCSSIPRLLGIVQAVSVASPLTSPLPTPMASFMQSLPVCSASRKQSTAVPFYLHKASQSRVSSGTRSSFSSLCSSARLTPSQITSRHSSQIISQPQVAAQQCRTFLVQLKRQSQTLKETPVSQPPPNLQLTNLPYFIRRTASNQLPVYLVTKAGGTKQQTKLQKTEGDLDALRNDLAQYLGLESGDPRAPKSPDVTINRLNGHIIVKGWRKPEILKFLQERNF</sequence>
<evidence type="ECO:0000256" key="3">
    <source>
        <dbReference type="ARBA" id="ARBA00022980"/>
    </source>
</evidence>
<comment type="subcellular location">
    <subcellularLocation>
        <location evidence="1">Mitochondrion</location>
    </subcellularLocation>
</comment>
<dbReference type="AlphaFoldDB" id="A0A117DWH1"/>
<evidence type="ECO:0000256" key="6">
    <source>
        <dbReference type="ARBA" id="ARBA00035191"/>
    </source>
</evidence>
<dbReference type="FunFam" id="3.30.780.10:FF:000030">
    <property type="entry name" value="Mitochondrial large ribosomal subunit L49, putative"/>
    <property type="match status" value="1"/>
</dbReference>
<proteinExistence type="inferred from homology"/>